<dbReference type="EMBL" id="BMYZ01000004">
    <property type="protein sequence ID" value="GGY87363.1"/>
    <property type="molecule type" value="Genomic_DNA"/>
</dbReference>
<dbReference type="PANTHER" id="PTHR33121:SF79">
    <property type="entry name" value="CYCLIC DI-GMP PHOSPHODIESTERASE PDED-RELATED"/>
    <property type="match status" value="1"/>
</dbReference>
<dbReference type="InterPro" id="IPR001789">
    <property type="entry name" value="Sig_transdc_resp-reg_receiver"/>
</dbReference>
<evidence type="ECO:0000313" key="4">
    <source>
        <dbReference type="EMBL" id="GGY87363.1"/>
    </source>
</evidence>
<dbReference type="InterPro" id="IPR011006">
    <property type="entry name" value="CheY-like_superfamily"/>
</dbReference>
<dbReference type="InterPro" id="IPR001633">
    <property type="entry name" value="EAL_dom"/>
</dbReference>
<dbReference type="PANTHER" id="PTHR33121">
    <property type="entry name" value="CYCLIC DI-GMP PHOSPHODIESTERASE PDEF"/>
    <property type="match status" value="1"/>
</dbReference>
<keyword evidence="1" id="KW-0597">Phosphoprotein</keyword>
<dbReference type="SMART" id="SM00448">
    <property type="entry name" value="REC"/>
    <property type="match status" value="1"/>
</dbReference>
<proteinExistence type="predicted"/>
<feature type="modified residue" description="4-aspartylphosphate" evidence="1">
    <location>
        <position position="75"/>
    </location>
</feature>
<dbReference type="PROSITE" id="PS50883">
    <property type="entry name" value="EAL"/>
    <property type="match status" value="1"/>
</dbReference>
<protein>
    <submittedName>
        <fullName evidence="4">Transcriptional regulator</fullName>
    </submittedName>
</protein>
<dbReference type="Pfam" id="PF00563">
    <property type="entry name" value="EAL"/>
    <property type="match status" value="1"/>
</dbReference>
<evidence type="ECO:0000313" key="5">
    <source>
        <dbReference type="Proteomes" id="UP000619761"/>
    </source>
</evidence>
<feature type="domain" description="EAL" evidence="3">
    <location>
        <begin position="158"/>
        <end position="411"/>
    </location>
</feature>
<sequence>MNQGLESLISQGQRPHASILRQGVMIVDDSELQRLVSSEILRSIGIDKIYEAAGGLEALDLLRSDSIEPGVMLVDLHMPDMDGIELIQAVAKFKPHIAIIIVSGADSVLLDTLGSMVRACKMTMLGALPKPLNGKLLLDKLLRYQPASLPPVPPRNRIRPSALDLKRALRLNQIKPFYQPKVALQQGEVVGFEALARWCDPLKGIVPPGEFIDLVSEYGLLKELTLAMLDCVLADMNAWNSLDLFPSVSLNISVNQLEDPSFANHIIRNVKNANINPTKILLEITESALMKDQAVALGNIGRLKLNGFGFSIDDYGTGFSSMQQLSHIAFSELKIDRSFVCRVSESEHLCNIVQSSLDMGQRLGLTTVAEGVETVEELQLLRAMGCDEIQGFLFSAPMPASDVLPWLNDNGARIANLCRC</sequence>
<reference evidence="5" key="1">
    <citation type="journal article" date="2019" name="Int. J. Syst. Evol. Microbiol.">
        <title>The Global Catalogue of Microorganisms (GCM) 10K type strain sequencing project: providing services to taxonomists for standard genome sequencing and annotation.</title>
        <authorList>
            <consortium name="The Broad Institute Genomics Platform"/>
            <consortium name="The Broad Institute Genome Sequencing Center for Infectious Disease"/>
            <person name="Wu L."/>
            <person name="Ma J."/>
        </authorList>
    </citation>
    <scope>NUCLEOTIDE SEQUENCE [LARGE SCALE GENOMIC DNA]</scope>
    <source>
        <strain evidence="5">KCTC 32239</strain>
    </source>
</reference>
<evidence type="ECO:0000256" key="1">
    <source>
        <dbReference type="PROSITE-ProRule" id="PRU00169"/>
    </source>
</evidence>
<dbReference type="Gene3D" id="3.20.20.450">
    <property type="entry name" value="EAL domain"/>
    <property type="match status" value="1"/>
</dbReference>
<dbReference type="SUPFAM" id="SSF52172">
    <property type="entry name" value="CheY-like"/>
    <property type="match status" value="1"/>
</dbReference>
<accession>A0ABQ3BA55</accession>
<feature type="domain" description="Response regulatory" evidence="2">
    <location>
        <begin position="23"/>
        <end position="145"/>
    </location>
</feature>
<dbReference type="SUPFAM" id="SSF141868">
    <property type="entry name" value="EAL domain-like"/>
    <property type="match status" value="1"/>
</dbReference>
<dbReference type="PROSITE" id="PS50110">
    <property type="entry name" value="RESPONSE_REGULATORY"/>
    <property type="match status" value="1"/>
</dbReference>
<dbReference type="RefSeq" id="WP_189421120.1">
    <property type="nucleotide sequence ID" value="NZ_BMYZ01000004.1"/>
</dbReference>
<dbReference type="CDD" id="cd01948">
    <property type="entry name" value="EAL"/>
    <property type="match status" value="1"/>
</dbReference>
<dbReference type="InterPro" id="IPR050706">
    <property type="entry name" value="Cyclic-di-GMP_PDE-like"/>
</dbReference>
<evidence type="ECO:0000259" key="3">
    <source>
        <dbReference type="PROSITE" id="PS50883"/>
    </source>
</evidence>
<comment type="caution">
    <text evidence="4">The sequence shown here is derived from an EMBL/GenBank/DDBJ whole genome shotgun (WGS) entry which is preliminary data.</text>
</comment>
<dbReference type="InterPro" id="IPR035919">
    <property type="entry name" value="EAL_sf"/>
</dbReference>
<dbReference type="Gene3D" id="3.40.50.2300">
    <property type="match status" value="1"/>
</dbReference>
<dbReference type="SMART" id="SM00052">
    <property type="entry name" value="EAL"/>
    <property type="match status" value="1"/>
</dbReference>
<dbReference type="Pfam" id="PF00072">
    <property type="entry name" value="Response_reg"/>
    <property type="match status" value="1"/>
</dbReference>
<gene>
    <name evidence="4" type="primary">vieA</name>
    <name evidence="4" type="ORF">GCM10011613_35680</name>
</gene>
<evidence type="ECO:0000259" key="2">
    <source>
        <dbReference type="PROSITE" id="PS50110"/>
    </source>
</evidence>
<keyword evidence="5" id="KW-1185">Reference proteome</keyword>
<dbReference type="Proteomes" id="UP000619761">
    <property type="component" value="Unassembled WGS sequence"/>
</dbReference>
<name>A0ABQ3BA55_9GAMM</name>
<organism evidence="4 5">
    <name type="scientific">Cellvibrio zantedeschiae</name>
    <dbReference type="NCBI Taxonomy" id="1237077"/>
    <lineage>
        <taxon>Bacteria</taxon>
        <taxon>Pseudomonadati</taxon>
        <taxon>Pseudomonadota</taxon>
        <taxon>Gammaproteobacteria</taxon>
        <taxon>Cellvibrionales</taxon>
        <taxon>Cellvibrionaceae</taxon>
        <taxon>Cellvibrio</taxon>
    </lineage>
</organism>